<feature type="transmembrane region" description="Helical" evidence="7">
    <location>
        <begin position="6"/>
        <end position="22"/>
    </location>
</feature>
<feature type="transmembrane region" description="Helical" evidence="7">
    <location>
        <begin position="55"/>
        <end position="75"/>
    </location>
</feature>
<comment type="caution">
    <text evidence="9">The sequence shown here is derived from an EMBL/GenBank/DDBJ whole genome shotgun (WGS) entry which is preliminary data.</text>
</comment>
<evidence type="ECO:0000313" key="10">
    <source>
        <dbReference type="Proteomes" id="UP001165541"/>
    </source>
</evidence>
<dbReference type="Pfam" id="PF04239">
    <property type="entry name" value="DUF421"/>
    <property type="match status" value="1"/>
</dbReference>
<comment type="subcellular location">
    <subcellularLocation>
        <location evidence="1">Cell membrane</location>
        <topology evidence="1">Multi-pass membrane protein</topology>
    </subcellularLocation>
</comment>
<dbReference type="EMBL" id="JAMKFE010000004">
    <property type="protein sequence ID" value="MCM5679611.1"/>
    <property type="molecule type" value="Genomic_DNA"/>
</dbReference>
<evidence type="ECO:0000256" key="1">
    <source>
        <dbReference type="ARBA" id="ARBA00004651"/>
    </source>
</evidence>
<proteinExistence type="inferred from homology"/>
<evidence type="ECO:0000256" key="2">
    <source>
        <dbReference type="ARBA" id="ARBA00006448"/>
    </source>
</evidence>
<comment type="similarity">
    <text evidence="2">Belongs to the UPF0702 family.</text>
</comment>
<dbReference type="InterPro" id="IPR023090">
    <property type="entry name" value="UPF0702_alpha/beta_dom_sf"/>
</dbReference>
<keyword evidence="3" id="KW-1003">Cell membrane</keyword>
<evidence type="ECO:0000256" key="7">
    <source>
        <dbReference type="SAM" id="Phobius"/>
    </source>
</evidence>
<keyword evidence="10" id="KW-1185">Reference proteome</keyword>
<dbReference type="RefSeq" id="WP_251777811.1">
    <property type="nucleotide sequence ID" value="NZ_JAMKFE010000004.1"/>
</dbReference>
<accession>A0ABT0YLK2</accession>
<evidence type="ECO:0000256" key="5">
    <source>
        <dbReference type="ARBA" id="ARBA00022989"/>
    </source>
</evidence>
<evidence type="ECO:0000259" key="8">
    <source>
        <dbReference type="Pfam" id="PF04239"/>
    </source>
</evidence>
<name>A0ABT0YLK2_9BURK</name>
<protein>
    <submittedName>
        <fullName evidence="9">DUF421 domain-containing protein</fullName>
    </submittedName>
</protein>
<evidence type="ECO:0000313" key="9">
    <source>
        <dbReference type="EMBL" id="MCM5679611.1"/>
    </source>
</evidence>
<keyword evidence="6 7" id="KW-0472">Membrane</keyword>
<keyword evidence="4 7" id="KW-0812">Transmembrane</keyword>
<feature type="domain" description="YetF C-terminal" evidence="8">
    <location>
        <begin position="79"/>
        <end position="149"/>
    </location>
</feature>
<gene>
    <name evidence="9" type="ORF">M8A51_08705</name>
</gene>
<evidence type="ECO:0000256" key="3">
    <source>
        <dbReference type="ARBA" id="ARBA00022475"/>
    </source>
</evidence>
<dbReference type="Proteomes" id="UP001165541">
    <property type="component" value="Unassembled WGS sequence"/>
</dbReference>
<organism evidence="9 10">
    <name type="scientific">Caldimonas mangrovi</name>
    <dbReference type="NCBI Taxonomy" id="2944811"/>
    <lineage>
        <taxon>Bacteria</taxon>
        <taxon>Pseudomonadati</taxon>
        <taxon>Pseudomonadota</taxon>
        <taxon>Betaproteobacteria</taxon>
        <taxon>Burkholderiales</taxon>
        <taxon>Sphaerotilaceae</taxon>
        <taxon>Caldimonas</taxon>
    </lineage>
</organism>
<evidence type="ECO:0000256" key="6">
    <source>
        <dbReference type="ARBA" id="ARBA00023136"/>
    </source>
</evidence>
<dbReference type="PANTHER" id="PTHR34582">
    <property type="entry name" value="UPF0702 TRANSMEMBRANE PROTEIN YCAP"/>
    <property type="match status" value="1"/>
</dbReference>
<dbReference type="Gene3D" id="3.30.240.20">
    <property type="entry name" value="bsu07140 like domains"/>
    <property type="match status" value="1"/>
</dbReference>
<keyword evidence="5 7" id="KW-1133">Transmembrane helix</keyword>
<reference evidence="9" key="1">
    <citation type="submission" date="2022-05" db="EMBL/GenBank/DDBJ databases">
        <title>Schlegelella sp. nov., isolated from mangrove soil.</title>
        <authorList>
            <person name="Liu Y."/>
            <person name="Ge X."/>
            <person name="Liu W."/>
        </authorList>
    </citation>
    <scope>NUCLEOTIDE SEQUENCE</scope>
    <source>
        <strain evidence="9">S2-27</strain>
    </source>
</reference>
<sequence>MDTVLRTLTIYLFLLVLFRLIGKRTLSEVSTFDFILLLIVSEATQNALLGEDYSLVTGMTVILTLVLLDLGLSVIKSGSKKIEKIVEGSPLVLVENGKALQGSLKMSQVTEDDILQSARLAHGIERMDQIRFAVLESSGGISVVPASSPETQPIDRQVEQALRRLLDEKAMRPQPARPSQA</sequence>
<dbReference type="PANTHER" id="PTHR34582:SF6">
    <property type="entry name" value="UPF0702 TRANSMEMBRANE PROTEIN YCAP"/>
    <property type="match status" value="1"/>
</dbReference>
<evidence type="ECO:0000256" key="4">
    <source>
        <dbReference type="ARBA" id="ARBA00022692"/>
    </source>
</evidence>
<dbReference type="InterPro" id="IPR007353">
    <property type="entry name" value="DUF421"/>
</dbReference>